<dbReference type="GO" id="GO:0051537">
    <property type="term" value="F:2 iron, 2 sulfur cluster binding"/>
    <property type="evidence" value="ECO:0007669"/>
    <property type="project" value="UniProtKB-KW"/>
</dbReference>
<keyword evidence="6 10" id="KW-0411">Iron-sulfur</keyword>
<protein>
    <recommendedName>
        <fullName evidence="2 9">Nitrogen fixation protein NifU</fullName>
    </recommendedName>
</protein>
<evidence type="ECO:0000256" key="6">
    <source>
        <dbReference type="ARBA" id="ARBA00023014"/>
    </source>
</evidence>
<evidence type="ECO:0000256" key="4">
    <source>
        <dbReference type="ARBA" id="ARBA00022723"/>
    </source>
</evidence>
<dbReference type="InterPro" id="IPR034904">
    <property type="entry name" value="FSCA_dom_sf"/>
</dbReference>
<comment type="cofactor">
    <cofactor evidence="10">
        <name>Fe cation</name>
        <dbReference type="ChEBI" id="CHEBI:24875"/>
    </cofactor>
    <text evidence="10">Binds 1 Fe cation per subunit.</text>
</comment>
<evidence type="ECO:0000256" key="1">
    <source>
        <dbReference type="ARBA" id="ARBA00006420"/>
    </source>
</evidence>
<keyword evidence="15" id="KW-1185">Reference proteome</keyword>
<dbReference type="Gene3D" id="3.30.300.130">
    <property type="entry name" value="Fe-S cluster assembly (FSCA)"/>
    <property type="match status" value="1"/>
</dbReference>
<dbReference type="PANTHER" id="PTHR10093">
    <property type="entry name" value="IRON-SULFUR CLUSTER ASSEMBLY ENZYME NIFU HOMOLOG"/>
    <property type="match status" value="1"/>
</dbReference>
<evidence type="ECO:0000259" key="13">
    <source>
        <dbReference type="Pfam" id="PF04324"/>
    </source>
</evidence>
<evidence type="ECO:0000256" key="7">
    <source>
        <dbReference type="ARBA" id="ARBA00023231"/>
    </source>
</evidence>
<feature type="binding site" evidence="10">
    <location>
        <position position="173"/>
    </location>
    <ligand>
        <name>[2Fe-2S] cluster</name>
        <dbReference type="ChEBI" id="CHEBI:190135"/>
    </ligand>
</feature>
<dbReference type="InterPro" id="IPR001075">
    <property type="entry name" value="NIF_FeS_clus_asmbl_NifU_C"/>
</dbReference>
<dbReference type="AlphaFoldDB" id="A0A1N7INW1"/>
<accession>A0A1N7INW1</accession>
<feature type="binding site" evidence="10">
    <location>
        <position position="62"/>
    </location>
    <ligand>
        <name>Fe cation</name>
        <dbReference type="ChEBI" id="CHEBI:24875"/>
    </ligand>
</feature>
<dbReference type="InterPro" id="IPR016217">
    <property type="entry name" value="N_fixation_NifU"/>
</dbReference>
<dbReference type="InterPro" id="IPR002871">
    <property type="entry name" value="NIF_FeS_clus_asmbl_NifU_N"/>
</dbReference>
<dbReference type="GO" id="GO:0016226">
    <property type="term" value="P:iron-sulfur cluster assembly"/>
    <property type="evidence" value="ECO:0007669"/>
    <property type="project" value="InterPro"/>
</dbReference>
<dbReference type="CDD" id="cd19947">
    <property type="entry name" value="NifU_Fer2_BFD-like"/>
    <property type="match status" value="1"/>
</dbReference>
<dbReference type="STRING" id="80876.SAMN05421779_101414"/>
<evidence type="ECO:0000256" key="8">
    <source>
        <dbReference type="ARBA" id="ARBA00034078"/>
    </source>
</evidence>
<name>A0A1N7INW1_9PROT</name>
<feature type="domain" description="BFD-like [2Fe-2S]-binding" evidence="13">
    <location>
        <begin position="137"/>
        <end position="186"/>
    </location>
</feature>
<evidence type="ECO:0000259" key="11">
    <source>
        <dbReference type="Pfam" id="PF01106"/>
    </source>
</evidence>
<gene>
    <name evidence="14" type="ORF">SAMN05421779_101414</name>
</gene>
<feature type="binding site" evidence="10">
    <location>
        <position position="106"/>
    </location>
    <ligand>
        <name>Fe cation</name>
        <dbReference type="ChEBI" id="CHEBI:24875"/>
    </ligand>
</feature>
<dbReference type="Gene3D" id="3.90.1010.10">
    <property type="match status" value="1"/>
</dbReference>
<dbReference type="Pfam" id="PF01592">
    <property type="entry name" value="NifU_N"/>
    <property type="match status" value="1"/>
</dbReference>
<reference evidence="14 15" key="1">
    <citation type="submission" date="2017-01" db="EMBL/GenBank/DDBJ databases">
        <authorList>
            <person name="Mah S.A."/>
            <person name="Swanson W.J."/>
            <person name="Moy G.W."/>
            <person name="Vacquier V.D."/>
        </authorList>
    </citation>
    <scope>NUCLEOTIDE SEQUENCE [LARGE SCALE GENOMIC DNA]</scope>
    <source>
        <strain evidence="14 15">DSM 11589</strain>
    </source>
</reference>
<keyword evidence="4 10" id="KW-0479">Metal-binding</keyword>
<feature type="domain" description="NIF system FeS cluster assembly NifU N-terminal" evidence="12">
    <location>
        <begin position="4"/>
        <end position="125"/>
    </location>
</feature>
<feature type="binding site" evidence="10">
    <location>
        <position position="140"/>
    </location>
    <ligand>
        <name>[2Fe-2S] cluster</name>
        <dbReference type="ChEBI" id="CHEBI:190135"/>
    </ligand>
</feature>
<evidence type="ECO:0000313" key="14">
    <source>
        <dbReference type="EMBL" id="SIS38793.1"/>
    </source>
</evidence>
<dbReference type="InterPro" id="IPR041854">
    <property type="entry name" value="BFD-like_2Fe2S-bd_dom_sf"/>
</dbReference>
<keyword evidence="5 10" id="KW-0408">Iron</keyword>
<sequence>MWNYTDKVKDYFFDPKNAGVIDNPDGVGEVGSISCGDALRLMIKVDPETMVITDAKFQTFGCGSAIASSSALTELVIGKTIDEAKKITNQDIADFLGGLPPEKMHCSVMGHEALLAAIANYTGEELAEDDHEEGALLCKCFGIDEGMVERAVRGNKLTSLEQLTAYTKAGGACKTCHEKLEEKLAEVNAEMVTEGMLTSAEAFTLGGAKPVAKAAPLIQISPLAAEAKKAQPVKPGMTNLQKIMIIQQAIEELRPHLQADGGDVELVDVDGDSVFVHLKGACSGCQMSSITLQGVQGALMEKLGRPVRVIPADARRLMDA</sequence>
<comment type="cofactor">
    <cofactor evidence="8">
        <name>[2Fe-2S] cluster</name>
        <dbReference type="ChEBI" id="CHEBI:190135"/>
    </cofactor>
</comment>
<dbReference type="CDD" id="cd06664">
    <property type="entry name" value="IscU_like"/>
    <property type="match status" value="1"/>
</dbReference>
<feature type="domain" description="NIF system FeS cluster assembly NifU C-terminal" evidence="11">
    <location>
        <begin position="246"/>
        <end position="310"/>
    </location>
</feature>
<dbReference type="EMBL" id="FTOA01000001">
    <property type="protein sequence ID" value="SIS38793.1"/>
    <property type="molecule type" value="Genomic_DNA"/>
</dbReference>
<comment type="similarity">
    <text evidence="1 9">Belongs to the NifU family.</text>
</comment>
<dbReference type="Pfam" id="PF01106">
    <property type="entry name" value="NifU"/>
    <property type="match status" value="1"/>
</dbReference>
<evidence type="ECO:0000256" key="10">
    <source>
        <dbReference type="PIRSR" id="PIRSR000375-1"/>
    </source>
</evidence>
<feature type="binding site" evidence="10">
    <location>
        <position position="35"/>
    </location>
    <ligand>
        <name>Fe cation</name>
        <dbReference type="ChEBI" id="CHEBI:24875"/>
    </ligand>
</feature>
<evidence type="ECO:0000256" key="3">
    <source>
        <dbReference type="ARBA" id="ARBA00022714"/>
    </source>
</evidence>
<proteinExistence type="inferred from homology"/>
<dbReference type="SUPFAM" id="SSF117916">
    <property type="entry name" value="Fe-S cluster assembly (FSCA) domain-like"/>
    <property type="match status" value="1"/>
</dbReference>
<organism evidence="14 15">
    <name type="scientific">Insolitispirillum peregrinum</name>
    <dbReference type="NCBI Taxonomy" id="80876"/>
    <lineage>
        <taxon>Bacteria</taxon>
        <taxon>Pseudomonadati</taxon>
        <taxon>Pseudomonadota</taxon>
        <taxon>Alphaproteobacteria</taxon>
        <taxon>Rhodospirillales</taxon>
        <taxon>Novispirillaceae</taxon>
        <taxon>Insolitispirillum</taxon>
    </lineage>
</organism>
<dbReference type="Gene3D" id="1.10.10.1100">
    <property type="entry name" value="BFD-like [2Fe-2S]-binding domain"/>
    <property type="match status" value="1"/>
</dbReference>
<dbReference type="GO" id="GO:0005506">
    <property type="term" value="F:iron ion binding"/>
    <property type="evidence" value="ECO:0007669"/>
    <property type="project" value="InterPro"/>
</dbReference>
<feature type="binding site" evidence="10">
    <location>
        <position position="176"/>
    </location>
    <ligand>
        <name>[2Fe-2S] cluster</name>
        <dbReference type="ChEBI" id="CHEBI:190135"/>
    </ligand>
</feature>
<evidence type="ECO:0000259" key="12">
    <source>
        <dbReference type="Pfam" id="PF01592"/>
    </source>
</evidence>
<dbReference type="NCBIfam" id="TIGR02000">
    <property type="entry name" value="NifU_proper"/>
    <property type="match status" value="1"/>
</dbReference>
<evidence type="ECO:0000256" key="9">
    <source>
        <dbReference type="PIRNR" id="PIRNR000375"/>
    </source>
</evidence>
<dbReference type="Pfam" id="PF04324">
    <property type="entry name" value="Fer2_BFD"/>
    <property type="match status" value="1"/>
</dbReference>
<dbReference type="RefSeq" id="WP_076398434.1">
    <property type="nucleotide sequence ID" value="NZ_FTOA01000001.1"/>
</dbReference>
<keyword evidence="7 9" id="KW-0535">Nitrogen fixation</keyword>
<dbReference type="SUPFAM" id="SSF82649">
    <property type="entry name" value="SufE/NifU"/>
    <property type="match status" value="1"/>
</dbReference>
<dbReference type="PIRSF" id="PIRSF000375">
    <property type="entry name" value="NifU"/>
    <property type="match status" value="1"/>
</dbReference>
<comment type="cofactor">
    <cofactor evidence="10">
        <name>[2Fe-2S] cluster</name>
        <dbReference type="ChEBI" id="CHEBI:190135"/>
    </cofactor>
    <text evidence="10">Binds 1 [2Fe-2S] cluster per subunit.</text>
</comment>
<keyword evidence="3 10" id="KW-0001">2Fe-2S</keyword>
<dbReference type="Proteomes" id="UP000185678">
    <property type="component" value="Unassembled WGS sequence"/>
</dbReference>
<dbReference type="InterPro" id="IPR010238">
    <property type="entry name" value="NIF_FeS_clus_asmbl_NifU"/>
</dbReference>
<dbReference type="InterPro" id="IPR007419">
    <property type="entry name" value="BFD-like_2Fe2S-bd_dom"/>
</dbReference>
<feature type="binding site" evidence="10">
    <location>
        <position position="138"/>
    </location>
    <ligand>
        <name>[2Fe-2S] cluster</name>
        <dbReference type="ChEBI" id="CHEBI:190135"/>
    </ligand>
</feature>
<dbReference type="OrthoDB" id="9808097at2"/>
<comment type="function">
    <text evidence="9">May be involved in the formation or repair of [Fe-S] clusters present in iron-sulfur proteins.</text>
</comment>
<evidence type="ECO:0000256" key="2">
    <source>
        <dbReference type="ARBA" id="ARBA00015278"/>
    </source>
</evidence>
<evidence type="ECO:0000313" key="15">
    <source>
        <dbReference type="Proteomes" id="UP000185678"/>
    </source>
</evidence>
<evidence type="ECO:0000256" key="5">
    <source>
        <dbReference type="ARBA" id="ARBA00023004"/>
    </source>
</evidence>